<feature type="transmembrane region" description="Helical" evidence="1">
    <location>
        <begin position="163"/>
        <end position="183"/>
    </location>
</feature>
<reference evidence="2 3" key="1">
    <citation type="submission" date="2019-04" db="EMBL/GenBank/DDBJ databases">
        <title>Niastella caeni sp. nov., isolated from activated sludge.</title>
        <authorList>
            <person name="Sheng M."/>
        </authorList>
    </citation>
    <scope>NUCLEOTIDE SEQUENCE [LARGE SCALE GENOMIC DNA]</scope>
    <source>
        <strain evidence="2 3">HX-2-15</strain>
    </source>
</reference>
<protein>
    <submittedName>
        <fullName evidence="2">Uncharacterized protein</fullName>
    </submittedName>
</protein>
<name>A0A4S8HXR1_9BACT</name>
<dbReference type="EMBL" id="STFF01000001">
    <property type="protein sequence ID" value="THU40558.1"/>
    <property type="molecule type" value="Genomic_DNA"/>
</dbReference>
<keyword evidence="1" id="KW-0472">Membrane</keyword>
<dbReference type="AlphaFoldDB" id="A0A4S8HXR1"/>
<proteinExistence type="predicted"/>
<feature type="transmembrane region" description="Helical" evidence="1">
    <location>
        <begin position="126"/>
        <end position="143"/>
    </location>
</feature>
<feature type="transmembrane region" description="Helical" evidence="1">
    <location>
        <begin position="102"/>
        <end position="120"/>
    </location>
</feature>
<feature type="transmembrane region" description="Helical" evidence="1">
    <location>
        <begin position="37"/>
        <end position="58"/>
    </location>
</feature>
<evidence type="ECO:0000313" key="3">
    <source>
        <dbReference type="Proteomes" id="UP000306918"/>
    </source>
</evidence>
<comment type="caution">
    <text evidence="2">The sequence shown here is derived from an EMBL/GenBank/DDBJ whole genome shotgun (WGS) entry which is preliminary data.</text>
</comment>
<keyword evidence="1" id="KW-1133">Transmembrane helix</keyword>
<dbReference type="OrthoDB" id="754439at2"/>
<sequence length="221" mass="26464">MGDFFSELLDWSEAWAPLVALGVWVRHRKQPAYLKPVVFYIWFALVCNVLIDCIWKLRMLIHQPYNSNNWLYNLHSIVRMLAFSRFFILLHQPFLQTVKRAVPVLFLLLVVIDFSIYEHLFDYNTLSSQLMALEAGLLLFYCLQYYFYKVKEDLDMNRRQPDFWVVTGLGIYVAINFFIFLLYKELTVHYTHFAVDIWSIHNVSYILFQLFLAKALYESSR</sequence>
<feature type="transmembrane region" description="Helical" evidence="1">
    <location>
        <begin position="70"/>
        <end position="90"/>
    </location>
</feature>
<accession>A0A4S8HXR1</accession>
<dbReference type="RefSeq" id="WP_136575051.1">
    <property type="nucleotide sequence ID" value="NZ_STFF01000001.1"/>
</dbReference>
<evidence type="ECO:0000313" key="2">
    <source>
        <dbReference type="EMBL" id="THU40558.1"/>
    </source>
</evidence>
<evidence type="ECO:0000256" key="1">
    <source>
        <dbReference type="SAM" id="Phobius"/>
    </source>
</evidence>
<keyword evidence="1" id="KW-0812">Transmembrane</keyword>
<keyword evidence="3" id="KW-1185">Reference proteome</keyword>
<dbReference type="Proteomes" id="UP000306918">
    <property type="component" value="Unassembled WGS sequence"/>
</dbReference>
<feature type="transmembrane region" description="Helical" evidence="1">
    <location>
        <begin position="195"/>
        <end position="217"/>
    </location>
</feature>
<organism evidence="2 3">
    <name type="scientific">Niastella caeni</name>
    <dbReference type="NCBI Taxonomy" id="2569763"/>
    <lineage>
        <taxon>Bacteria</taxon>
        <taxon>Pseudomonadati</taxon>
        <taxon>Bacteroidota</taxon>
        <taxon>Chitinophagia</taxon>
        <taxon>Chitinophagales</taxon>
        <taxon>Chitinophagaceae</taxon>
        <taxon>Niastella</taxon>
    </lineage>
</organism>
<gene>
    <name evidence="2" type="ORF">FAM09_00135</name>
</gene>